<protein>
    <submittedName>
        <fullName evidence="2">Uncharacterized protein</fullName>
    </submittedName>
</protein>
<dbReference type="InterPro" id="IPR012347">
    <property type="entry name" value="Ferritin-like"/>
</dbReference>
<accession>T0BRX1</accession>
<accession>A0A9E6ZJ09</accession>
<keyword evidence="3" id="KW-1185">Reference proteome</keyword>
<dbReference type="Proteomes" id="UP000829401">
    <property type="component" value="Chromosome"/>
</dbReference>
<feature type="region of interest" description="Disordered" evidence="1">
    <location>
        <begin position="66"/>
        <end position="90"/>
    </location>
</feature>
<dbReference type="Gene3D" id="1.20.1260.10">
    <property type="match status" value="1"/>
</dbReference>
<feature type="compositionally biased region" description="Polar residues" evidence="1">
    <location>
        <begin position="68"/>
        <end position="90"/>
    </location>
</feature>
<sequence>MPQPPLTIHEAMEVHELLNFETICAMKAKGMEGLVTDRELKALMEQILQQSIQAIEKLQPLLAGLPLSGNQPPSMLQQTPMPPTQNAEVK</sequence>
<dbReference type="KEGG" id="aaco:K1I37_06890"/>
<gene>
    <name evidence="2" type="ORF">K1I37_06890</name>
</gene>
<evidence type="ECO:0000256" key="1">
    <source>
        <dbReference type="SAM" id="MobiDB-lite"/>
    </source>
</evidence>
<name>T0BRX1_ALIAG</name>
<reference evidence="3" key="1">
    <citation type="journal article" date="2022" name="G3 (Bethesda)">
        <title>Unveiling the complete genome sequence of Alicyclobacillus acidoterrestris DSM 3922T, a taint-producing strain.</title>
        <authorList>
            <person name="Leonardo I.C."/>
            <person name="Barreto Crespo M.T."/>
            <person name="Gaspar F.B."/>
        </authorList>
    </citation>
    <scope>NUCLEOTIDE SEQUENCE [LARGE SCALE GENOMIC DNA]</scope>
    <source>
        <strain evidence="3">DSM 3922</strain>
    </source>
</reference>
<dbReference type="RefSeq" id="WP_021297549.1">
    <property type="nucleotide sequence ID" value="NZ_AURB01000156.1"/>
</dbReference>
<evidence type="ECO:0000313" key="2">
    <source>
        <dbReference type="EMBL" id="UNO50193.1"/>
    </source>
</evidence>
<dbReference type="STRING" id="1356854.N007_12460"/>
<dbReference type="AlphaFoldDB" id="T0BRX1"/>
<proteinExistence type="predicted"/>
<evidence type="ECO:0000313" key="3">
    <source>
        <dbReference type="Proteomes" id="UP000829401"/>
    </source>
</evidence>
<dbReference type="EMBL" id="CP080467">
    <property type="protein sequence ID" value="UNO50193.1"/>
    <property type="molecule type" value="Genomic_DNA"/>
</dbReference>
<organism evidence="2 3">
    <name type="scientific">Alicyclobacillus acidoterrestris (strain ATCC 49025 / DSM 3922 / CIP 106132 / NCIMB 13137 / GD3B)</name>
    <dbReference type="NCBI Taxonomy" id="1356854"/>
    <lineage>
        <taxon>Bacteria</taxon>
        <taxon>Bacillati</taxon>
        <taxon>Bacillota</taxon>
        <taxon>Bacilli</taxon>
        <taxon>Bacillales</taxon>
        <taxon>Alicyclobacillaceae</taxon>
        <taxon>Alicyclobacillus</taxon>
    </lineage>
</organism>